<gene>
    <name evidence="2" type="ORF">K402DRAFT_149958</name>
</gene>
<keyword evidence="1" id="KW-1133">Transmembrane helix</keyword>
<feature type="transmembrane region" description="Helical" evidence="1">
    <location>
        <begin position="22"/>
        <end position="47"/>
    </location>
</feature>
<sequence length="90" mass="10337">MCNLCHDRIVGFVIFSPIDEVLYVRACCRILEIAIVFGSLIHPLPLLSSSAIRRVLIRQVLILLDQFFLSLFILYFEILLVRFMVLVGVV</sequence>
<evidence type="ECO:0000313" key="2">
    <source>
        <dbReference type="EMBL" id="KAF1984093.1"/>
    </source>
</evidence>
<dbReference type="EMBL" id="ML977170">
    <property type="protein sequence ID" value="KAF1984093.1"/>
    <property type="molecule type" value="Genomic_DNA"/>
</dbReference>
<protein>
    <submittedName>
        <fullName evidence="2">Uncharacterized protein</fullName>
    </submittedName>
</protein>
<organism evidence="2 3">
    <name type="scientific">Aulographum hederae CBS 113979</name>
    <dbReference type="NCBI Taxonomy" id="1176131"/>
    <lineage>
        <taxon>Eukaryota</taxon>
        <taxon>Fungi</taxon>
        <taxon>Dikarya</taxon>
        <taxon>Ascomycota</taxon>
        <taxon>Pezizomycotina</taxon>
        <taxon>Dothideomycetes</taxon>
        <taxon>Pleosporomycetidae</taxon>
        <taxon>Aulographales</taxon>
        <taxon>Aulographaceae</taxon>
    </lineage>
</organism>
<name>A0A6G1GT12_9PEZI</name>
<accession>A0A6G1GT12</accession>
<keyword evidence="1" id="KW-0812">Transmembrane</keyword>
<evidence type="ECO:0000256" key="1">
    <source>
        <dbReference type="SAM" id="Phobius"/>
    </source>
</evidence>
<proteinExistence type="predicted"/>
<keyword evidence="3" id="KW-1185">Reference proteome</keyword>
<dbReference type="Proteomes" id="UP000800041">
    <property type="component" value="Unassembled WGS sequence"/>
</dbReference>
<keyword evidence="1" id="KW-0472">Membrane</keyword>
<evidence type="ECO:0000313" key="3">
    <source>
        <dbReference type="Proteomes" id="UP000800041"/>
    </source>
</evidence>
<reference evidence="2" key="1">
    <citation type="journal article" date="2020" name="Stud. Mycol.">
        <title>101 Dothideomycetes genomes: a test case for predicting lifestyles and emergence of pathogens.</title>
        <authorList>
            <person name="Haridas S."/>
            <person name="Albert R."/>
            <person name="Binder M."/>
            <person name="Bloem J."/>
            <person name="Labutti K."/>
            <person name="Salamov A."/>
            <person name="Andreopoulos B."/>
            <person name="Baker S."/>
            <person name="Barry K."/>
            <person name="Bills G."/>
            <person name="Bluhm B."/>
            <person name="Cannon C."/>
            <person name="Castanera R."/>
            <person name="Culley D."/>
            <person name="Daum C."/>
            <person name="Ezra D."/>
            <person name="Gonzalez J."/>
            <person name="Henrissat B."/>
            <person name="Kuo A."/>
            <person name="Liang C."/>
            <person name="Lipzen A."/>
            <person name="Lutzoni F."/>
            <person name="Magnuson J."/>
            <person name="Mondo S."/>
            <person name="Nolan M."/>
            <person name="Ohm R."/>
            <person name="Pangilinan J."/>
            <person name="Park H.-J."/>
            <person name="Ramirez L."/>
            <person name="Alfaro M."/>
            <person name="Sun H."/>
            <person name="Tritt A."/>
            <person name="Yoshinaga Y."/>
            <person name="Zwiers L.-H."/>
            <person name="Turgeon B."/>
            <person name="Goodwin S."/>
            <person name="Spatafora J."/>
            <person name="Crous P."/>
            <person name="Grigoriev I."/>
        </authorList>
    </citation>
    <scope>NUCLEOTIDE SEQUENCE</scope>
    <source>
        <strain evidence="2">CBS 113979</strain>
    </source>
</reference>
<dbReference type="AlphaFoldDB" id="A0A6G1GT12"/>
<feature type="transmembrane region" description="Helical" evidence="1">
    <location>
        <begin position="67"/>
        <end position="89"/>
    </location>
</feature>